<dbReference type="InterPro" id="IPR003961">
    <property type="entry name" value="FN3_dom"/>
</dbReference>
<protein>
    <submittedName>
        <fullName evidence="3">Glycosyltransferase</fullName>
    </submittedName>
</protein>
<dbReference type="AlphaFoldDB" id="A0A6B1FCA5"/>
<feature type="region of interest" description="Disordered" evidence="1">
    <location>
        <begin position="168"/>
        <end position="192"/>
    </location>
</feature>
<organism evidence="3">
    <name type="scientific">Synechococcus sp. SB0676_bin_10</name>
    <dbReference type="NCBI Taxonomy" id="2604869"/>
    <lineage>
        <taxon>Bacteria</taxon>
        <taxon>Bacillati</taxon>
        <taxon>Cyanobacteriota</taxon>
        <taxon>Cyanophyceae</taxon>
        <taxon>Synechococcales</taxon>
        <taxon>Synechococcaceae</taxon>
        <taxon>Synechococcus</taxon>
    </lineage>
</organism>
<dbReference type="GO" id="GO:0016757">
    <property type="term" value="F:glycosyltransferase activity"/>
    <property type="evidence" value="ECO:0007669"/>
    <property type="project" value="TreeGrafter"/>
</dbReference>
<dbReference type="SUPFAM" id="SSF53756">
    <property type="entry name" value="UDP-Glycosyltransferase/glycogen phosphorylase"/>
    <property type="match status" value="1"/>
</dbReference>
<dbReference type="Gene3D" id="2.60.40.10">
    <property type="entry name" value="Immunoglobulins"/>
    <property type="match status" value="2"/>
</dbReference>
<dbReference type="Gene3D" id="3.40.50.2000">
    <property type="entry name" value="Glycogen Phosphorylase B"/>
    <property type="match status" value="2"/>
</dbReference>
<dbReference type="InterPro" id="IPR028098">
    <property type="entry name" value="Glyco_trans_4-like_N"/>
</dbReference>
<dbReference type="PANTHER" id="PTHR45947:SF11">
    <property type="entry name" value="SLR1508 PROTEIN"/>
    <property type="match status" value="1"/>
</dbReference>
<sequence>MADETSLTITGLTNGTQYSFQVRAVNSAGNGTAATATATPTAGVTAPAKPTGFSATAGNGEVSLAWNNPDNSDITGWQYRRKAGGGSYGSWSTISGSSASTTSHTVSGLTNGTVYTFRVTYGLAITEALRERGHGVSFFHFDTPAAQLSLGRMFRNTLQQDAATALEAGDEAGSGWNEGQDAPAPTTDLTDGLPEVTLPYLLRSQMYTIPSPQAARDLRHALQRLQPDLVHASLTLSPLDFRLPEICQQLGLPLVATFHSPFSARLRNATAAAMRQFYKLYAPALARYGSVVVFSALQAEELARLGVPQSRLAIIPNGIDSQLWCPGPRAMPTVFQGKRLFLYMGRLAPEKNVEALLKAWRTVGPEGCMLAVVGDGPLRTSLPLASDEGTIYWWGYEKRLEQRLNLLRNADVFILPSLVEGLSLALLEAMAVGAACVATDAGAHGEVLAGGAGIVLSTDDVAAQLRTVLPILRDQPRFTADLGHQARQRVLERYTLADNVSALERLYRRHVLM</sequence>
<dbReference type="Pfam" id="PF13439">
    <property type="entry name" value="Glyco_transf_4"/>
    <property type="match status" value="1"/>
</dbReference>
<dbReference type="InterPro" id="IPR050194">
    <property type="entry name" value="Glycosyltransferase_grp1"/>
</dbReference>
<evidence type="ECO:0000313" key="3">
    <source>
        <dbReference type="EMBL" id="MYG37932.1"/>
    </source>
</evidence>
<feature type="domain" description="Fibronectin type-III" evidence="2">
    <location>
        <begin position="1"/>
        <end position="45"/>
    </location>
</feature>
<dbReference type="SMART" id="SM00060">
    <property type="entry name" value="FN3"/>
    <property type="match status" value="1"/>
</dbReference>
<dbReference type="InterPro" id="IPR013783">
    <property type="entry name" value="Ig-like_fold"/>
</dbReference>
<reference evidence="3" key="1">
    <citation type="submission" date="2019-09" db="EMBL/GenBank/DDBJ databases">
        <title>Characterisation of the sponge microbiome using genome-centric metagenomics.</title>
        <authorList>
            <person name="Engelberts J.P."/>
            <person name="Robbins S.J."/>
            <person name="De Goeij J.M."/>
            <person name="Aranda M."/>
            <person name="Bell S.C."/>
            <person name="Webster N.S."/>
        </authorList>
    </citation>
    <scope>NUCLEOTIDE SEQUENCE</scope>
    <source>
        <strain evidence="3">SB0676_bin_10</strain>
    </source>
</reference>
<dbReference type="CDD" id="cd03801">
    <property type="entry name" value="GT4_PimA-like"/>
    <property type="match status" value="1"/>
</dbReference>
<dbReference type="Pfam" id="PF00041">
    <property type="entry name" value="fn3"/>
    <property type="match status" value="2"/>
</dbReference>
<evidence type="ECO:0000259" key="2">
    <source>
        <dbReference type="PROSITE" id="PS50853"/>
    </source>
</evidence>
<name>A0A6B1FCA5_9SYNE</name>
<dbReference type="CDD" id="cd00063">
    <property type="entry name" value="FN3"/>
    <property type="match status" value="2"/>
</dbReference>
<proteinExistence type="predicted"/>
<evidence type="ECO:0000256" key="1">
    <source>
        <dbReference type="SAM" id="MobiDB-lite"/>
    </source>
</evidence>
<dbReference type="Pfam" id="PF13692">
    <property type="entry name" value="Glyco_trans_1_4"/>
    <property type="match status" value="1"/>
</dbReference>
<dbReference type="EMBL" id="VYDO01000100">
    <property type="protein sequence ID" value="MYG37932.1"/>
    <property type="molecule type" value="Genomic_DNA"/>
</dbReference>
<accession>A0A6B1FCA5</accession>
<dbReference type="SUPFAM" id="SSF49265">
    <property type="entry name" value="Fibronectin type III"/>
    <property type="match status" value="1"/>
</dbReference>
<dbReference type="PANTHER" id="PTHR45947">
    <property type="entry name" value="SULFOQUINOVOSYL TRANSFERASE SQD2"/>
    <property type="match status" value="1"/>
</dbReference>
<feature type="domain" description="Fibronectin type-III" evidence="2">
    <location>
        <begin position="46"/>
        <end position="146"/>
    </location>
</feature>
<dbReference type="PROSITE" id="PS50853">
    <property type="entry name" value="FN3"/>
    <property type="match status" value="2"/>
</dbReference>
<gene>
    <name evidence="3" type="ORF">F4162_02760</name>
</gene>
<keyword evidence="3" id="KW-0808">Transferase</keyword>
<dbReference type="InterPro" id="IPR036116">
    <property type="entry name" value="FN3_sf"/>
</dbReference>
<comment type="caution">
    <text evidence="3">The sequence shown here is derived from an EMBL/GenBank/DDBJ whole genome shotgun (WGS) entry which is preliminary data.</text>
</comment>